<dbReference type="AlphaFoldDB" id="A0A250DJN9"/>
<protein>
    <recommendedName>
        <fullName evidence="1">DUF6950 domain-containing protein</fullName>
    </recommendedName>
</protein>
<reference evidence="2 3" key="1">
    <citation type="submission" date="2017-09" db="EMBL/GenBank/DDBJ databases">
        <title>The diverse metabolic capabilities of V. boronicumulans make it an excellent choice for continued studies on novel biodegradation.</title>
        <authorList>
            <person name="Sun S."/>
        </authorList>
    </citation>
    <scope>NUCLEOTIDE SEQUENCE [LARGE SCALE GENOMIC DNA]</scope>
    <source>
        <strain evidence="2 3">J1</strain>
    </source>
</reference>
<gene>
    <name evidence="2" type="ORF">CKY39_16255</name>
</gene>
<name>A0A250DJN9_9BURK</name>
<sequence length="95" mass="9505">MKAITGADLMADVPAYDSALAAGRLIEDGGGLQALVTSMLGQPMSPLMAAVGDVVLLTNEGRDLLGICNGVNAIAPGPVGLVALEMNAASVAWKI</sequence>
<feature type="domain" description="DUF6950" evidence="1">
    <location>
        <begin position="2"/>
        <end position="95"/>
    </location>
</feature>
<organism evidence="2 3">
    <name type="scientific">Variovorax boronicumulans</name>
    <dbReference type="NCBI Taxonomy" id="436515"/>
    <lineage>
        <taxon>Bacteria</taxon>
        <taxon>Pseudomonadati</taxon>
        <taxon>Pseudomonadota</taxon>
        <taxon>Betaproteobacteria</taxon>
        <taxon>Burkholderiales</taxon>
        <taxon>Comamonadaceae</taxon>
        <taxon>Variovorax</taxon>
    </lineage>
</organism>
<dbReference type="Pfam" id="PF22262">
    <property type="entry name" value="DUF6950"/>
    <property type="match status" value="1"/>
</dbReference>
<evidence type="ECO:0000259" key="1">
    <source>
        <dbReference type="Pfam" id="PF22262"/>
    </source>
</evidence>
<evidence type="ECO:0000313" key="2">
    <source>
        <dbReference type="EMBL" id="ATA54588.1"/>
    </source>
</evidence>
<dbReference type="Proteomes" id="UP000217154">
    <property type="component" value="Chromosome"/>
</dbReference>
<dbReference type="KEGG" id="vbo:CKY39_16255"/>
<dbReference type="EMBL" id="CP023284">
    <property type="protein sequence ID" value="ATA54588.1"/>
    <property type="molecule type" value="Genomic_DNA"/>
</dbReference>
<proteinExistence type="predicted"/>
<evidence type="ECO:0000313" key="3">
    <source>
        <dbReference type="Proteomes" id="UP000217154"/>
    </source>
</evidence>
<accession>A0A250DJN9</accession>
<dbReference type="InterPro" id="IPR053802">
    <property type="entry name" value="DUF6950"/>
</dbReference>